<dbReference type="RefSeq" id="WP_070945376.1">
    <property type="nucleotide sequence ID" value="NZ_MLCL01000054.1"/>
</dbReference>
<proteinExistence type="predicted"/>
<dbReference type="PANTHER" id="PTHR33645:SF11">
    <property type="entry name" value="AMINOPEPTIDASE (DUF3754)"/>
    <property type="match status" value="1"/>
</dbReference>
<keyword evidence="1" id="KW-0812">Transmembrane</keyword>
<evidence type="ECO:0008006" key="4">
    <source>
        <dbReference type="Google" id="ProtNLM"/>
    </source>
</evidence>
<protein>
    <recommendedName>
        <fullName evidence="4">DUF3754 domain-containing protein</fullName>
    </recommendedName>
</protein>
<comment type="caution">
    <text evidence="2">The sequence shown here is derived from an EMBL/GenBank/DDBJ whole genome shotgun (WGS) entry which is preliminary data.</text>
</comment>
<dbReference type="Pfam" id="PF12576">
    <property type="entry name" value="DUF3754"/>
    <property type="match status" value="1"/>
</dbReference>
<keyword evidence="3" id="KW-1185">Reference proteome</keyword>
<accession>A0A1S1K373</accession>
<organism evidence="2 3">
    <name type="scientific">Mycobacterium syngnathidarum</name>
    <dbReference type="NCBI Taxonomy" id="1908205"/>
    <lineage>
        <taxon>Bacteria</taxon>
        <taxon>Bacillati</taxon>
        <taxon>Actinomycetota</taxon>
        <taxon>Actinomycetes</taxon>
        <taxon>Mycobacteriales</taxon>
        <taxon>Mycobacteriaceae</taxon>
        <taxon>Mycobacterium</taxon>
    </lineage>
</organism>
<evidence type="ECO:0000256" key="1">
    <source>
        <dbReference type="SAM" id="Phobius"/>
    </source>
</evidence>
<gene>
    <name evidence="2" type="ORF">BKG61_15130</name>
</gene>
<keyword evidence="1" id="KW-0472">Membrane</keyword>
<feature type="transmembrane region" description="Helical" evidence="1">
    <location>
        <begin position="219"/>
        <end position="252"/>
    </location>
</feature>
<sequence length="420" mass="48201">MGEDEHFIPFRKTTIVELLAQRMPEHERQAFREFTDVLSSLLHHRFRRRLESIKDTYHTLSPSPDVRRVMHFDKAARQAAQEQLEHELTELAQCANFTRVSDEELKRAFDEEGMIKVRLDIDTDDIDSAMFFRRGELHREREEKQLFGLRRKTIAFRSYAKVLVYVRFKDEDHFDRRDTDGLPFTPGSTIIKLFENVPRCDLEMLFPNVRVAMRLIDKLLIGIPAAVSGVIVIATKLVASLGVLLLLIAFYLGLRDDAVEVDQGALVTIGAGLTAFGGYIVRQFNKFKNRKIQFIKALSENLYYRNLDNDAGVFFHLLDAAEEAEVKEAVLAYHFLRSADQPLSLHEIDERIEFWFADEFDSEFDFQIDDGVRKLREFSLVEDAGGGKLAAVDIDEGKRRLSDAWDAVFESDGASARGVS</sequence>
<name>A0A1Q9WAK6_9MYCO</name>
<feature type="transmembrane region" description="Helical" evidence="1">
    <location>
        <begin position="264"/>
        <end position="281"/>
    </location>
</feature>
<evidence type="ECO:0000313" key="3">
    <source>
        <dbReference type="Proteomes" id="UP000179636"/>
    </source>
</evidence>
<evidence type="ECO:0000313" key="2">
    <source>
        <dbReference type="EMBL" id="OHT97865.1"/>
    </source>
</evidence>
<dbReference type="EMBL" id="MLHV01000012">
    <property type="protein sequence ID" value="OHT97865.1"/>
    <property type="molecule type" value="Genomic_DNA"/>
</dbReference>
<dbReference type="Proteomes" id="UP000179636">
    <property type="component" value="Unassembled WGS sequence"/>
</dbReference>
<dbReference type="OrthoDB" id="445083at2"/>
<dbReference type="STRING" id="1908205.BKG60_14300"/>
<accession>A0A1Q9WAK6</accession>
<dbReference type="AlphaFoldDB" id="A0A1Q9WAK6"/>
<reference evidence="2 3" key="1">
    <citation type="submission" date="2016-10" db="EMBL/GenBank/DDBJ databases">
        <title>Evaluation of Human, Animal and Environmental Mycobacterium chelonae Isolates by Core Genome Phylogenomic Analysis, Targeted Gene Comparison, and Anti-microbial Susceptibility Patterns: A Tale of Mistaken Identities.</title>
        <authorList>
            <person name="Fogelson S.B."/>
            <person name="Camus A.C."/>
            <person name="Lorenz W."/>
            <person name="Vasireddy R."/>
            <person name="Vasireddy S."/>
            <person name="Smith T."/>
            <person name="Brown-Elliott B.A."/>
            <person name="Wallace R.J.Jr."/>
            <person name="Hasan N.A."/>
            <person name="Reischl U."/>
            <person name="Sanchez S."/>
        </authorList>
    </citation>
    <scope>NUCLEOTIDE SEQUENCE [LARGE SCALE GENOMIC DNA]</scope>
    <source>
        <strain evidence="2 3">24999</strain>
    </source>
</reference>
<dbReference type="InterPro" id="IPR022227">
    <property type="entry name" value="DUF3754"/>
</dbReference>
<keyword evidence="1" id="KW-1133">Transmembrane helix</keyword>
<dbReference type="PANTHER" id="PTHR33645">
    <property type="entry name" value="AMINOPEPTIDASE (DUF3754)"/>
    <property type="match status" value="1"/>
</dbReference>